<dbReference type="AlphaFoldDB" id="A0A7X2T9G2"/>
<dbReference type="Proteomes" id="UP000461754">
    <property type="component" value="Unassembled WGS sequence"/>
</dbReference>
<dbReference type="RefSeq" id="WP_154575926.1">
    <property type="nucleotide sequence ID" value="NZ_VUMO01000003.1"/>
</dbReference>
<dbReference type="SUPFAM" id="SSF53474">
    <property type="entry name" value="alpha/beta-Hydrolases"/>
    <property type="match status" value="1"/>
</dbReference>
<evidence type="ECO:0000313" key="2">
    <source>
        <dbReference type="EMBL" id="MSS19524.1"/>
    </source>
</evidence>
<protein>
    <submittedName>
        <fullName evidence="2">Alpha/beta hydrolase</fullName>
    </submittedName>
</protein>
<organism evidence="2 3">
    <name type="scientific">Pseudoramibacter porci</name>
    <dbReference type="NCBI Taxonomy" id="2606631"/>
    <lineage>
        <taxon>Bacteria</taxon>
        <taxon>Bacillati</taxon>
        <taxon>Bacillota</taxon>
        <taxon>Clostridia</taxon>
        <taxon>Eubacteriales</taxon>
        <taxon>Eubacteriaceae</taxon>
        <taxon>Pseudoramibacter</taxon>
    </lineage>
</organism>
<keyword evidence="3" id="KW-1185">Reference proteome</keyword>
<dbReference type="Gene3D" id="3.40.50.1820">
    <property type="entry name" value="alpha/beta hydrolase"/>
    <property type="match status" value="1"/>
</dbReference>
<evidence type="ECO:0000259" key="1">
    <source>
        <dbReference type="Pfam" id="PF07859"/>
    </source>
</evidence>
<dbReference type="GO" id="GO:0016787">
    <property type="term" value="F:hydrolase activity"/>
    <property type="evidence" value="ECO:0007669"/>
    <property type="project" value="UniProtKB-KW"/>
</dbReference>
<evidence type="ECO:0000313" key="3">
    <source>
        <dbReference type="Proteomes" id="UP000461754"/>
    </source>
</evidence>
<reference evidence="2 3" key="1">
    <citation type="submission" date="2019-08" db="EMBL/GenBank/DDBJ databases">
        <title>In-depth cultivation of the pig gut microbiome towards novel bacterial diversity and tailored functional studies.</title>
        <authorList>
            <person name="Wylensek D."/>
            <person name="Hitch T.C.A."/>
            <person name="Clavel T."/>
        </authorList>
    </citation>
    <scope>NUCLEOTIDE SEQUENCE [LARGE SCALE GENOMIC DNA]</scope>
    <source>
        <strain evidence="2 3">RF-744-FAT-4</strain>
    </source>
</reference>
<name>A0A7X2T9G2_9FIRM</name>
<dbReference type="Pfam" id="PF07859">
    <property type="entry name" value="Abhydrolase_3"/>
    <property type="match status" value="1"/>
</dbReference>
<sequence length="283" mass="31385">MQRVIDLNHPDYTKKATVYFNPEKPVQAAVLYFHGGGLLYGQREDLPEAHIDAFTGAGLAIIAFDYPLAPAADLDMILADVRDSANTYIQHPEMFGLKKNLPYFLWGRSAGAYLALMTAASADLAAPPAGILSYYGYGFLTDRWDTDPSPYYLSLPQVSKDAFDAVPQGIHADGPMATHYSLYVYARQTGAWRRLIYKGRDKFFYLNDSLRQTDQLPAPLFAAHAIADPDVPFAEFTALCSQYHPERFVAAGNVHDFDRETGTPAAKDVLKKSLAFIENCLKA</sequence>
<proteinExistence type="predicted"/>
<accession>A0A7X2T9G2</accession>
<feature type="domain" description="Alpha/beta hydrolase fold-3" evidence="1">
    <location>
        <begin position="30"/>
        <end position="143"/>
    </location>
</feature>
<keyword evidence="2" id="KW-0378">Hydrolase</keyword>
<comment type="caution">
    <text evidence="2">The sequence shown here is derived from an EMBL/GenBank/DDBJ whole genome shotgun (WGS) entry which is preliminary data.</text>
</comment>
<gene>
    <name evidence="2" type="ORF">FYJ52_03725</name>
</gene>
<dbReference type="InterPro" id="IPR029058">
    <property type="entry name" value="AB_hydrolase_fold"/>
</dbReference>
<dbReference type="EMBL" id="VUMO01000003">
    <property type="protein sequence ID" value="MSS19524.1"/>
    <property type="molecule type" value="Genomic_DNA"/>
</dbReference>
<dbReference type="InterPro" id="IPR013094">
    <property type="entry name" value="AB_hydrolase_3"/>
</dbReference>